<reference evidence="2" key="1">
    <citation type="journal article" date="2023" name="Front. Plant Sci.">
        <title>Chromosomal-level genome assembly of Melastoma candidum provides insights into trichome evolution.</title>
        <authorList>
            <person name="Zhong Y."/>
            <person name="Wu W."/>
            <person name="Sun C."/>
            <person name="Zou P."/>
            <person name="Liu Y."/>
            <person name="Dai S."/>
            <person name="Zhou R."/>
        </authorList>
    </citation>
    <scope>NUCLEOTIDE SEQUENCE [LARGE SCALE GENOMIC DNA]</scope>
</reference>
<keyword evidence="2" id="KW-1185">Reference proteome</keyword>
<name>A0ACB9LJ99_9MYRT</name>
<protein>
    <submittedName>
        <fullName evidence="1">Uncharacterized protein</fullName>
    </submittedName>
</protein>
<evidence type="ECO:0000313" key="2">
    <source>
        <dbReference type="Proteomes" id="UP001057402"/>
    </source>
</evidence>
<accession>A0ACB9LJ99</accession>
<evidence type="ECO:0000313" key="1">
    <source>
        <dbReference type="EMBL" id="KAI4311394.1"/>
    </source>
</evidence>
<proteinExistence type="predicted"/>
<sequence>MSIAAPSSFTFSGHSECSTSYGIPSSSIKHSLPPGQTTPSPWRNSGPFPWLPTGNNPRQSRVSVAADYSDSLPDSSSCFHNGYHPLEDLKVGERMRETKLTAAEVARTTLEACSTALLVFPGNVHCEPHEQVSWSELPYVIDDYGDIFFEVFDEENILEDPGSISPVTVFIGMDIPSYDNQKMEDPAISDFINDKFSSEEDYFEIMDFEASDAPMDWGMPSKSIHPVYFAKCMSKAINKVDKKVDHTSNGLSILGCIRPIFPGEEFYLRQLFMCEDDDVNNLDWKDAELPSFDPTRDEKTNRSIIYRLEIMRIDLFSVYGIQCEIEVQDFLDAEPDILVHSTAAILERFSENGIRCDDALKELCKKKGLRAEGANLIGVDSLGIDVRVHSGVEMKTHRFPFKMRATSEAAAEKQIRQLLVPRSRRKKPRNLR</sequence>
<gene>
    <name evidence="1" type="ORF">MLD38_036296</name>
</gene>
<dbReference type="EMBL" id="CM042890">
    <property type="protein sequence ID" value="KAI4311394.1"/>
    <property type="molecule type" value="Genomic_DNA"/>
</dbReference>
<dbReference type="Proteomes" id="UP001057402">
    <property type="component" value="Chromosome 11"/>
</dbReference>
<organism evidence="1 2">
    <name type="scientific">Melastoma candidum</name>
    <dbReference type="NCBI Taxonomy" id="119954"/>
    <lineage>
        <taxon>Eukaryota</taxon>
        <taxon>Viridiplantae</taxon>
        <taxon>Streptophyta</taxon>
        <taxon>Embryophyta</taxon>
        <taxon>Tracheophyta</taxon>
        <taxon>Spermatophyta</taxon>
        <taxon>Magnoliopsida</taxon>
        <taxon>eudicotyledons</taxon>
        <taxon>Gunneridae</taxon>
        <taxon>Pentapetalae</taxon>
        <taxon>rosids</taxon>
        <taxon>malvids</taxon>
        <taxon>Myrtales</taxon>
        <taxon>Melastomataceae</taxon>
        <taxon>Melastomatoideae</taxon>
        <taxon>Melastomateae</taxon>
        <taxon>Melastoma</taxon>
    </lineage>
</organism>
<comment type="caution">
    <text evidence="1">The sequence shown here is derived from an EMBL/GenBank/DDBJ whole genome shotgun (WGS) entry which is preliminary data.</text>
</comment>